<reference evidence="2 3" key="1">
    <citation type="journal article" date="2015" name="Stand. Genomic Sci.">
        <title>Complete genome sequence and description of Salinispira pacifica gen. nov., sp. nov., a novel spirochaete isolated form a hypersaline microbial mat.</title>
        <authorList>
            <person name="Ben Hania W."/>
            <person name="Joseph M."/>
            <person name="Schumann P."/>
            <person name="Bunk B."/>
            <person name="Fiebig A."/>
            <person name="Sproer C."/>
            <person name="Klenk H.P."/>
            <person name="Fardeau M.L."/>
            <person name="Spring S."/>
        </authorList>
    </citation>
    <scope>NUCLEOTIDE SEQUENCE [LARGE SCALE GENOMIC DNA]</scope>
    <source>
        <strain evidence="2 3">L21-RPul-D2</strain>
    </source>
</reference>
<name>V5WIL3_9SPIO</name>
<dbReference type="EMBL" id="CP006939">
    <property type="protein sequence ID" value="AHC15667.1"/>
    <property type="molecule type" value="Genomic_DNA"/>
</dbReference>
<dbReference type="OrthoDB" id="238183at2"/>
<protein>
    <recommendedName>
        <fullName evidence="1">Conserved hypothetical protein CHP03032 domain-containing protein</fullName>
    </recommendedName>
</protein>
<dbReference type="PATRIC" id="fig|1307761.3.peg.2302"/>
<sequence>MAYTTQPPAPFTCSYSPNIPEFFNQAGCTLVISTYQAGKVIFLSALNDERLVQLPRNFTGAMALGLKDNHLAVSEGGRVVVLKSDQGLAAGYPRQPGVYETLFVPRNIYFTGQINLHALEWGEDGLYGMNTQFSCICTIDDEYSFTPFWTPPNISRLVPEDRCHLNGMAMENGRPAFATAFNTGDSKRSWKEGLPGGGVLFHVDSGEVLLEDLQMPHTPRLWDGKLYMLLSATGELICADPETRSYDVVRKIGGFVRGMAKFGDFVFIAYSRLRQNSSVFARLDIDREHSRAGVDIIHLPTAAKVGEIRYESSVDEIFDLLIIPDTRRAGIINGDSELANKYVLTDSTSYWVETK</sequence>
<dbReference type="AlphaFoldDB" id="V5WIL3"/>
<dbReference type="KEGG" id="slr:L21SP2_2310"/>
<feature type="domain" description="Conserved hypothetical protein CHP03032" evidence="1">
    <location>
        <begin position="18"/>
        <end position="331"/>
    </location>
</feature>
<dbReference type="SUPFAM" id="SSF63825">
    <property type="entry name" value="YWTD domain"/>
    <property type="match status" value="1"/>
</dbReference>
<dbReference type="Pfam" id="PF16261">
    <property type="entry name" value="DUF4915"/>
    <property type="match status" value="1"/>
</dbReference>
<dbReference type="RefSeq" id="WP_024268571.1">
    <property type="nucleotide sequence ID" value="NC_023035.1"/>
</dbReference>
<evidence type="ECO:0000313" key="2">
    <source>
        <dbReference type="EMBL" id="AHC15667.1"/>
    </source>
</evidence>
<evidence type="ECO:0000259" key="1">
    <source>
        <dbReference type="Pfam" id="PF16261"/>
    </source>
</evidence>
<dbReference type="eggNOG" id="COG0457">
    <property type="taxonomic scope" value="Bacteria"/>
</dbReference>
<accession>V5WIL3</accession>
<dbReference type="HOGENOM" id="CLU_024442_0_0_12"/>
<evidence type="ECO:0000313" key="3">
    <source>
        <dbReference type="Proteomes" id="UP000018680"/>
    </source>
</evidence>
<dbReference type="Proteomes" id="UP000018680">
    <property type="component" value="Chromosome"/>
</dbReference>
<dbReference type="InterPro" id="IPR017481">
    <property type="entry name" value="CHP03032"/>
</dbReference>
<proteinExistence type="predicted"/>
<dbReference type="STRING" id="1307761.L21SP2_2310"/>
<keyword evidence="3" id="KW-1185">Reference proteome</keyword>
<gene>
    <name evidence="2" type="ORF">L21SP2_2310</name>
</gene>
<organism evidence="2 3">
    <name type="scientific">Salinispira pacifica</name>
    <dbReference type="NCBI Taxonomy" id="1307761"/>
    <lineage>
        <taxon>Bacteria</taxon>
        <taxon>Pseudomonadati</taxon>
        <taxon>Spirochaetota</taxon>
        <taxon>Spirochaetia</taxon>
        <taxon>Spirochaetales</taxon>
        <taxon>Spirochaetaceae</taxon>
        <taxon>Salinispira</taxon>
    </lineage>
</organism>
<dbReference type="NCBIfam" id="TIGR03032">
    <property type="entry name" value="TIGR03032 family protein"/>
    <property type="match status" value="1"/>
</dbReference>